<dbReference type="InterPro" id="IPR015947">
    <property type="entry name" value="PUA-like_sf"/>
</dbReference>
<dbReference type="SUPFAM" id="SSF88697">
    <property type="entry name" value="PUA domain-like"/>
    <property type="match status" value="1"/>
</dbReference>
<feature type="domain" description="EVE" evidence="1">
    <location>
        <begin position="7"/>
        <end position="155"/>
    </location>
</feature>
<dbReference type="Gene3D" id="3.10.590.10">
    <property type="entry name" value="ph1033 like domains"/>
    <property type="match status" value="1"/>
</dbReference>
<dbReference type="Pfam" id="PF01878">
    <property type="entry name" value="EVE"/>
    <property type="match status" value="1"/>
</dbReference>
<organism evidence="2 3">
    <name type="scientific">Desulfuromonas versatilis</name>
    <dbReference type="NCBI Taxonomy" id="2802975"/>
    <lineage>
        <taxon>Bacteria</taxon>
        <taxon>Pseudomonadati</taxon>
        <taxon>Thermodesulfobacteriota</taxon>
        <taxon>Desulfuromonadia</taxon>
        <taxon>Desulfuromonadales</taxon>
        <taxon>Desulfuromonadaceae</taxon>
        <taxon>Desulfuromonas</taxon>
    </lineage>
</organism>
<dbReference type="InterPro" id="IPR002740">
    <property type="entry name" value="EVE_domain"/>
</dbReference>
<evidence type="ECO:0000313" key="3">
    <source>
        <dbReference type="Proteomes" id="UP001319827"/>
    </source>
</evidence>
<reference evidence="2 3" key="1">
    <citation type="journal article" date="2016" name="C (Basel)">
        <title>Selective Growth of and Electricity Production by Marine Exoelectrogenic Bacteria in Self-Aggregated Hydrogel of Microbially Reduced Graphene Oxide.</title>
        <authorList>
            <person name="Yoshida N."/>
            <person name="Goto Y."/>
            <person name="Miyata Y."/>
        </authorList>
    </citation>
    <scope>NUCLEOTIDE SEQUENCE [LARGE SCALE GENOMIC DNA]</scope>
    <source>
        <strain evidence="2 3">NIT-T3</strain>
    </source>
</reference>
<gene>
    <name evidence="2" type="ORF">DESUT3_22120</name>
</gene>
<dbReference type="RefSeq" id="WP_221248567.1">
    <property type="nucleotide sequence ID" value="NZ_AP024355.1"/>
</dbReference>
<dbReference type="CDD" id="cd21133">
    <property type="entry name" value="EVE"/>
    <property type="match status" value="1"/>
</dbReference>
<dbReference type="PANTHER" id="PTHR14087">
    <property type="entry name" value="THYMOCYTE NUCLEAR PROTEIN 1"/>
    <property type="match status" value="1"/>
</dbReference>
<dbReference type="EMBL" id="AP024355">
    <property type="protein sequence ID" value="BCR05143.1"/>
    <property type="molecule type" value="Genomic_DNA"/>
</dbReference>
<accession>A0ABN6DYD8</accession>
<protein>
    <submittedName>
        <fullName evidence="2">EVE domain-containing protein</fullName>
    </submittedName>
</protein>
<dbReference type="InterPro" id="IPR052181">
    <property type="entry name" value="5hmC_binding"/>
</dbReference>
<dbReference type="PANTHER" id="PTHR14087:SF7">
    <property type="entry name" value="THYMOCYTE NUCLEAR PROTEIN 1"/>
    <property type="match status" value="1"/>
</dbReference>
<dbReference type="InterPro" id="IPR047197">
    <property type="entry name" value="THYN1-like_EVE"/>
</dbReference>
<dbReference type="Proteomes" id="UP001319827">
    <property type="component" value="Chromosome"/>
</dbReference>
<name>A0ABN6DYD8_9BACT</name>
<proteinExistence type="predicted"/>
<evidence type="ECO:0000259" key="1">
    <source>
        <dbReference type="Pfam" id="PF01878"/>
    </source>
</evidence>
<evidence type="ECO:0000313" key="2">
    <source>
        <dbReference type="EMBL" id="BCR05143.1"/>
    </source>
</evidence>
<reference evidence="2 3" key="2">
    <citation type="journal article" date="2021" name="Int. J. Syst. Evol. Microbiol.">
        <title>Isolation and Polyphasic Characterization of Desulfuromonas versatilis sp. Nov., an Electrogenic Bacteria Capable of Versatile Metabolism Isolated from a Graphene Oxide-Reducing Enrichment Culture.</title>
        <authorList>
            <person name="Xie L."/>
            <person name="Yoshida N."/>
            <person name="Ishii S."/>
            <person name="Meng L."/>
        </authorList>
    </citation>
    <scope>NUCLEOTIDE SEQUENCE [LARGE SCALE GENOMIC DNA]</scope>
    <source>
        <strain evidence="2 3">NIT-T3</strain>
    </source>
</reference>
<keyword evidence="3" id="KW-1185">Reference proteome</keyword>
<sequence>MKNSKRRYWLMKSEPHCFSIDDLKKRPKGTEPWDGVRNYQARNLLRDEVRCGDGVLFYHSNIKDPAVVGLARVVRSGYPDHTALDPRSEHFDPRATEAAPIWFMVDVQFLAKLPVPLTRGDLARHPTLSAMEVLRKGNRLSVQPVTLEQWRALIEVAGLGDPLEDL</sequence>